<feature type="region of interest" description="Disordered" evidence="5">
    <location>
        <begin position="206"/>
        <end position="231"/>
    </location>
</feature>
<keyword evidence="7" id="KW-0378">Hydrolase</keyword>
<feature type="compositionally biased region" description="Basic residues" evidence="5">
    <location>
        <begin position="215"/>
        <end position="231"/>
    </location>
</feature>
<gene>
    <name evidence="7" type="primary">nth</name>
    <name evidence="7" type="ORF">BWY73_00591</name>
</gene>
<keyword evidence="7" id="KW-0255">Endonuclease</keyword>
<dbReference type="SMART" id="SM00478">
    <property type="entry name" value="ENDO3c"/>
    <property type="match status" value="1"/>
</dbReference>
<dbReference type="Proteomes" id="UP000485484">
    <property type="component" value="Unassembled WGS sequence"/>
</dbReference>
<name>A0A1V5MI59_UNCT6</name>
<dbReference type="GO" id="GO:0046872">
    <property type="term" value="F:metal ion binding"/>
    <property type="evidence" value="ECO:0007669"/>
    <property type="project" value="UniProtKB-KW"/>
</dbReference>
<keyword evidence="3" id="KW-0408">Iron</keyword>
<dbReference type="InterPro" id="IPR003265">
    <property type="entry name" value="HhH-GPD_domain"/>
</dbReference>
<keyword evidence="4" id="KW-0411">Iron-sulfur</keyword>
<dbReference type="GO" id="GO:0140078">
    <property type="term" value="F:class I DNA-(apurinic or apyrimidinic site) endonuclease activity"/>
    <property type="evidence" value="ECO:0007669"/>
    <property type="project" value="UniProtKB-EC"/>
</dbReference>
<dbReference type="PANTHER" id="PTHR10359:SF19">
    <property type="entry name" value="DNA REPAIR GLYCOSYLASE MJ1434-RELATED"/>
    <property type="match status" value="1"/>
</dbReference>
<feature type="domain" description="HhH-GPD" evidence="6">
    <location>
        <begin position="48"/>
        <end position="205"/>
    </location>
</feature>
<accession>A0A1V5MI59</accession>
<sequence>MTPEKNRVLDLYRGLRRRLGAPAGQWEFWCRRPKSPGERERVILESILTQRANWKNVQQAVENLSAAGSLGLAAVFEMEPERLARLVRPSGFYRQKAARLQALAGCLLNGCGGLDGAGRLETPELRRRLLALNGVGPETADDILLYAFERPVFVIDEYTRRRVRELGWARKFEYRHLQELFESSLPADYRLYQDFHALIVEDGKATSVRNPAPGKKGKSTCRKPRVRAKAG</sequence>
<organism evidence="7">
    <name type="scientific">candidate division TA06 bacterium ADurb.Bin417</name>
    <dbReference type="NCBI Taxonomy" id="1852828"/>
    <lineage>
        <taxon>Bacteria</taxon>
        <taxon>Bacteria division TA06</taxon>
    </lineage>
</organism>
<dbReference type="SUPFAM" id="SSF48150">
    <property type="entry name" value="DNA-glycosylase"/>
    <property type="match status" value="1"/>
</dbReference>
<protein>
    <submittedName>
        <fullName evidence="7">Endonuclease III</fullName>
        <ecNumber evidence="7">4.2.99.18</ecNumber>
    </submittedName>
</protein>
<dbReference type="EC" id="4.2.99.18" evidence="7"/>
<dbReference type="GO" id="GO:0006284">
    <property type="term" value="P:base-excision repair"/>
    <property type="evidence" value="ECO:0007669"/>
    <property type="project" value="InterPro"/>
</dbReference>
<reference evidence="7" key="1">
    <citation type="submission" date="2017-02" db="EMBL/GenBank/DDBJ databases">
        <title>Delving into the versatile metabolic prowess of the omnipresent phylum Bacteroidetes.</title>
        <authorList>
            <person name="Nobu M.K."/>
            <person name="Mei R."/>
            <person name="Narihiro T."/>
            <person name="Kuroda K."/>
            <person name="Liu W.-T."/>
        </authorList>
    </citation>
    <scope>NUCLEOTIDE SEQUENCE</scope>
    <source>
        <strain evidence="7">ADurb.Bin417</strain>
    </source>
</reference>
<keyword evidence="7" id="KW-0540">Nuclease</keyword>
<keyword evidence="1" id="KW-0004">4Fe-4S</keyword>
<evidence type="ECO:0000256" key="5">
    <source>
        <dbReference type="SAM" id="MobiDB-lite"/>
    </source>
</evidence>
<proteinExistence type="predicted"/>
<evidence type="ECO:0000313" key="7">
    <source>
        <dbReference type="EMBL" id="OPZ92876.1"/>
    </source>
</evidence>
<dbReference type="CDD" id="cd00056">
    <property type="entry name" value="ENDO3c"/>
    <property type="match status" value="1"/>
</dbReference>
<comment type="caution">
    <text evidence="7">The sequence shown here is derived from an EMBL/GenBank/DDBJ whole genome shotgun (WGS) entry which is preliminary data.</text>
</comment>
<dbReference type="Gene3D" id="1.10.340.30">
    <property type="entry name" value="Hypothetical protein, domain 2"/>
    <property type="match status" value="1"/>
</dbReference>
<keyword evidence="7" id="KW-0456">Lyase</keyword>
<keyword evidence="2" id="KW-0479">Metal-binding</keyword>
<dbReference type="InterPro" id="IPR011257">
    <property type="entry name" value="DNA_glycosylase"/>
</dbReference>
<dbReference type="AlphaFoldDB" id="A0A1V5MI59"/>
<evidence type="ECO:0000256" key="1">
    <source>
        <dbReference type="ARBA" id="ARBA00022485"/>
    </source>
</evidence>
<dbReference type="Gene3D" id="1.10.1670.10">
    <property type="entry name" value="Helix-hairpin-Helix base-excision DNA repair enzymes (C-terminal)"/>
    <property type="match status" value="1"/>
</dbReference>
<dbReference type="EMBL" id="MWAK01000061">
    <property type="protein sequence ID" value="OPZ92876.1"/>
    <property type="molecule type" value="Genomic_DNA"/>
</dbReference>
<dbReference type="GO" id="GO:0051539">
    <property type="term" value="F:4 iron, 4 sulfur cluster binding"/>
    <property type="evidence" value="ECO:0007669"/>
    <property type="project" value="UniProtKB-KW"/>
</dbReference>
<evidence type="ECO:0000256" key="4">
    <source>
        <dbReference type="ARBA" id="ARBA00023014"/>
    </source>
</evidence>
<evidence type="ECO:0000256" key="3">
    <source>
        <dbReference type="ARBA" id="ARBA00023004"/>
    </source>
</evidence>
<evidence type="ECO:0000259" key="6">
    <source>
        <dbReference type="SMART" id="SM00478"/>
    </source>
</evidence>
<dbReference type="PANTHER" id="PTHR10359">
    <property type="entry name" value="A/G-SPECIFIC ADENINE GLYCOSYLASE/ENDONUCLEASE III"/>
    <property type="match status" value="1"/>
</dbReference>
<dbReference type="InterPro" id="IPR023170">
    <property type="entry name" value="HhH_base_excis_C"/>
</dbReference>
<dbReference type="Pfam" id="PF00730">
    <property type="entry name" value="HhH-GPD"/>
    <property type="match status" value="1"/>
</dbReference>
<evidence type="ECO:0000256" key="2">
    <source>
        <dbReference type="ARBA" id="ARBA00022723"/>
    </source>
</evidence>